<proteinExistence type="predicted"/>
<keyword evidence="3" id="KW-1185">Reference proteome</keyword>
<gene>
    <name evidence="2" type="ORF">LzC2_02450</name>
</gene>
<keyword evidence="1" id="KW-1133">Transmembrane helix</keyword>
<dbReference type="EMBL" id="WTPX01000004">
    <property type="protein sequence ID" value="NNJ24195.1"/>
    <property type="molecule type" value="Genomic_DNA"/>
</dbReference>
<feature type="transmembrane region" description="Helical" evidence="1">
    <location>
        <begin position="32"/>
        <end position="56"/>
    </location>
</feature>
<sequence length="99" mass="10307">MVGGPLGALAPGATVVAGHAAGLWLEREERGMLGFFCFNLGFALLIGLPIGAAAAVLTSKFRFFPDHGRSRELADFGVAFLGGTLLPTALFLFAVLDDL</sequence>
<dbReference type="Proteomes" id="UP000609651">
    <property type="component" value="Unassembled WGS sequence"/>
</dbReference>
<organism evidence="2 3">
    <name type="scientific">Alienimonas chondri</name>
    <dbReference type="NCBI Taxonomy" id="2681879"/>
    <lineage>
        <taxon>Bacteria</taxon>
        <taxon>Pseudomonadati</taxon>
        <taxon>Planctomycetota</taxon>
        <taxon>Planctomycetia</taxon>
        <taxon>Planctomycetales</taxon>
        <taxon>Planctomycetaceae</taxon>
        <taxon>Alienimonas</taxon>
    </lineage>
</organism>
<evidence type="ECO:0000313" key="2">
    <source>
        <dbReference type="EMBL" id="NNJ24195.1"/>
    </source>
</evidence>
<name>A0ABX1V7V9_9PLAN</name>
<evidence type="ECO:0000313" key="3">
    <source>
        <dbReference type="Proteomes" id="UP000609651"/>
    </source>
</evidence>
<accession>A0ABX1V7V9</accession>
<protein>
    <submittedName>
        <fullName evidence="2">Uncharacterized protein</fullName>
    </submittedName>
</protein>
<feature type="transmembrane region" description="Helical" evidence="1">
    <location>
        <begin position="76"/>
        <end position="96"/>
    </location>
</feature>
<feature type="transmembrane region" description="Helical" evidence="1">
    <location>
        <begin position="6"/>
        <end position="25"/>
    </location>
</feature>
<reference evidence="2 3" key="1">
    <citation type="journal article" date="2020" name="Syst. Appl. Microbiol.">
        <title>Alienimonas chondri sp. nov., a novel planctomycete isolated from the biofilm of the red alga Chondrus crispus.</title>
        <authorList>
            <person name="Vitorino I."/>
            <person name="Albuquerque L."/>
            <person name="Wiegand S."/>
            <person name="Kallscheuer N."/>
            <person name="da Costa M.S."/>
            <person name="Lobo-da-Cunha A."/>
            <person name="Jogler C."/>
            <person name="Lage O.M."/>
        </authorList>
    </citation>
    <scope>NUCLEOTIDE SEQUENCE [LARGE SCALE GENOMIC DNA]</scope>
    <source>
        <strain evidence="2 3">LzC2</strain>
    </source>
</reference>
<comment type="caution">
    <text evidence="2">The sequence shown here is derived from an EMBL/GenBank/DDBJ whole genome shotgun (WGS) entry which is preliminary data.</text>
</comment>
<evidence type="ECO:0000256" key="1">
    <source>
        <dbReference type="SAM" id="Phobius"/>
    </source>
</evidence>
<keyword evidence="1" id="KW-0812">Transmembrane</keyword>
<keyword evidence="1" id="KW-0472">Membrane</keyword>